<proteinExistence type="predicted"/>
<evidence type="ECO:0000256" key="2">
    <source>
        <dbReference type="ARBA" id="ARBA00023015"/>
    </source>
</evidence>
<dbReference type="PROSITE" id="PS50110">
    <property type="entry name" value="RESPONSE_REGULATORY"/>
    <property type="match status" value="1"/>
</dbReference>
<dbReference type="Pfam" id="PF12833">
    <property type="entry name" value="HTH_18"/>
    <property type="match status" value="1"/>
</dbReference>
<dbReference type="SUPFAM" id="SSF46689">
    <property type="entry name" value="Homeodomain-like"/>
    <property type="match status" value="2"/>
</dbReference>
<evidence type="ECO:0000256" key="6">
    <source>
        <dbReference type="PROSITE-ProRule" id="PRU00169"/>
    </source>
</evidence>
<evidence type="ECO:0000313" key="9">
    <source>
        <dbReference type="EMBL" id="RRK30469.1"/>
    </source>
</evidence>
<sequence>MEILLVDDEVYTIRILQTAIDWESHGVGQVWSALGVARAKEIVKEHPVDLIICDIEMPKETGLDFLTWIRENRYDTEMILLTCHTDFSYAKQALGLGAYDYCVKPIIVEDIERVIAEALAHIQEKRKMRQAWEEKDYLERRRRIVDRNFWRNTLEGRSGDSPDELLTQAKENNIRLELDDTFCMALFSAKFVDLAGETEPTDYLKITQDYFDQIDPETVLVENVSRDKWTVLMKNRAPLEFRKLCMDYLVMQRKKRELRLIGCYQTGLYCEELVPAYKKLHETEMMMTFYQENLWDVCRVEQEKLVDVELTADMEQLLYSGRFAEFADHLDNYLQKKQWKHPVSVAALYTLRADICQSLDVYLKGRGISAHSLLLDEELCRRMNESTVSVEHMMRFVRCLAQVVPYENDVTDITNAVKKYIFQHLSEDIVRDSIAEALYMNVDYIARVFKRDTGMSISQYINRERINQAKLLIATSDMPVGDVAESVGYTNFSYFSKIFKQFENCTPREYKLRMKGTAMK</sequence>
<dbReference type="PANTHER" id="PTHR43280">
    <property type="entry name" value="ARAC-FAMILY TRANSCRIPTIONAL REGULATOR"/>
    <property type="match status" value="1"/>
</dbReference>
<evidence type="ECO:0000256" key="5">
    <source>
        <dbReference type="ARBA" id="ARBA00024867"/>
    </source>
</evidence>
<dbReference type="EMBL" id="RHJS01000002">
    <property type="protein sequence ID" value="RRK30469.1"/>
    <property type="molecule type" value="Genomic_DNA"/>
</dbReference>
<keyword evidence="2" id="KW-0805">Transcription regulation</keyword>
<dbReference type="PANTHER" id="PTHR43280:SF2">
    <property type="entry name" value="HTH-TYPE TRANSCRIPTIONAL REGULATOR EXSA"/>
    <property type="match status" value="1"/>
</dbReference>
<keyword evidence="6" id="KW-0597">Phosphoprotein</keyword>
<evidence type="ECO:0000256" key="1">
    <source>
        <dbReference type="ARBA" id="ARBA00018672"/>
    </source>
</evidence>
<dbReference type="Proteomes" id="UP000274920">
    <property type="component" value="Unassembled WGS sequence"/>
</dbReference>
<dbReference type="Pfam" id="PF00072">
    <property type="entry name" value="Response_reg"/>
    <property type="match status" value="1"/>
</dbReference>
<feature type="domain" description="Response regulatory" evidence="8">
    <location>
        <begin position="2"/>
        <end position="119"/>
    </location>
</feature>
<dbReference type="InterPro" id="IPR009057">
    <property type="entry name" value="Homeodomain-like_sf"/>
</dbReference>
<dbReference type="SMART" id="SM00448">
    <property type="entry name" value="REC"/>
    <property type="match status" value="1"/>
</dbReference>
<dbReference type="PROSITE" id="PS00041">
    <property type="entry name" value="HTH_ARAC_FAMILY_1"/>
    <property type="match status" value="1"/>
</dbReference>
<feature type="modified residue" description="4-aspartylphosphate" evidence="6">
    <location>
        <position position="54"/>
    </location>
</feature>
<organism evidence="9 10">
    <name type="scientific">Schaedlerella arabinosiphila</name>
    <dbReference type="NCBI Taxonomy" id="2044587"/>
    <lineage>
        <taxon>Bacteria</taxon>
        <taxon>Bacillati</taxon>
        <taxon>Bacillota</taxon>
        <taxon>Clostridia</taxon>
        <taxon>Lachnospirales</taxon>
        <taxon>Lachnospiraceae</taxon>
        <taxon>Schaedlerella</taxon>
    </lineage>
</organism>
<evidence type="ECO:0000313" key="10">
    <source>
        <dbReference type="Proteomes" id="UP000274920"/>
    </source>
</evidence>
<accession>A0A3R8LCS0</accession>
<dbReference type="GO" id="GO:0003700">
    <property type="term" value="F:DNA-binding transcription factor activity"/>
    <property type="evidence" value="ECO:0007669"/>
    <property type="project" value="InterPro"/>
</dbReference>
<evidence type="ECO:0000259" key="8">
    <source>
        <dbReference type="PROSITE" id="PS50110"/>
    </source>
</evidence>
<dbReference type="InterPro" id="IPR018060">
    <property type="entry name" value="HTH_AraC"/>
</dbReference>
<dbReference type="InterPro" id="IPR020449">
    <property type="entry name" value="Tscrpt_reg_AraC-type_HTH"/>
</dbReference>
<comment type="function">
    <text evidence="5">May play the central regulatory role in sporulation. It may be an element of the effector pathway responsible for the activation of sporulation genes in response to nutritional stress. Spo0A may act in concert with spo0H (a sigma factor) to control the expression of some genes that are critical to the sporulation process.</text>
</comment>
<evidence type="ECO:0000256" key="3">
    <source>
        <dbReference type="ARBA" id="ARBA00023125"/>
    </source>
</evidence>
<keyword evidence="3" id="KW-0238">DNA-binding</keyword>
<evidence type="ECO:0000259" key="7">
    <source>
        <dbReference type="PROSITE" id="PS01124"/>
    </source>
</evidence>
<dbReference type="CDD" id="cd17536">
    <property type="entry name" value="REC_YesN-like"/>
    <property type="match status" value="1"/>
</dbReference>
<dbReference type="GO" id="GO:0000160">
    <property type="term" value="P:phosphorelay signal transduction system"/>
    <property type="evidence" value="ECO:0007669"/>
    <property type="project" value="InterPro"/>
</dbReference>
<evidence type="ECO:0000256" key="4">
    <source>
        <dbReference type="ARBA" id="ARBA00023163"/>
    </source>
</evidence>
<dbReference type="SMART" id="SM00342">
    <property type="entry name" value="HTH_ARAC"/>
    <property type="match status" value="1"/>
</dbReference>
<dbReference type="InterPro" id="IPR001789">
    <property type="entry name" value="Sig_transdc_resp-reg_receiver"/>
</dbReference>
<dbReference type="Gene3D" id="3.40.50.2300">
    <property type="match status" value="1"/>
</dbReference>
<gene>
    <name evidence="9" type="ORF">EBB54_03065</name>
</gene>
<dbReference type="PRINTS" id="PR00032">
    <property type="entry name" value="HTHARAC"/>
</dbReference>
<protein>
    <recommendedName>
        <fullName evidence="1">Stage 0 sporulation protein A homolog</fullName>
    </recommendedName>
</protein>
<dbReference type="InterPro" id="IPR011006">
    <property type="entry name" value="CheY-like_superfamily"/>
</dbReference>
<dbReference type="AlphaFoldDB" id="A0A3R8LCS0"/>
<dbReference type="RefSeq" id="WP_125126291.1">
    <property type="nucleotide sequence ID" value="NZ_RHJS01000002.1"/>
</dbReference>
<dbReference type="InterPro" id="IPR018062">
    <property type="entry name" value="HTH_AraC-typ_CS"/>
</dbReference>
<dbReference type="SUPFAM" id="SSF52172">
    <property type="entry name" value="CheY-like"/>
    <property type="match status" value="1"/>
</dbReference>
<name>A0A3R8LCS0_9FIRM</name>
<dbReference type="GO" id="GO:0043565">
    <property type="term" value="F:sequence-specific DNA binding"/>
    <property type="evidence" value="ECO:0007669"/>
    <property type="project" value="InterPro"/>
</dbReference>
<keyword evidence="10" id="KW-1185">Reference proteome</keyword>
<comment type="caution">
    <text evidence="9">The sequence shown here is derived from an EMBL/GenBank/DDBJ whole genome shotgun (WGS) entry which is preliminary data.</text>
</comment>
<dbReference type="PROSITE" id="PS01124">
    <property type="entry name" value="HTH_ARAC_FAMILY_2"/>
    <property type="match status" value="1"/>
</dbReference>
<reference evidence="9" key="1">
    <citation type="submission" date="2018-10" db="EMBL/GenBank/DDBJ databases">
        <title>Schaedlerella arabinophila gen. nov. sp. nov., isolated from the mouse intestinal tract and comparative analysis with the genome of the closely related altered Schaedler flora strain ASF502.</title>
        <authorList>
            <person name="Miyake S."/>
            <person name="Soh M."/>
            <person name="Seedorf H."/>
        </authorList>
    </citation>
    <scope>NUCLEOTIDE SEQUENCE [LARGE SCALE GENOMIC DNA]</scope>
    <source>
        <strain evidence="9">DSM 106076</strain>
    </source>
</reference>
<feature type="domain" description="HTH araC/xylS-type" evidence="7">
    <location>
        <begin position="415"/>
        <end position="513"/>
    </location>
</feature>
<keyword evidence="4" id="KW-0804">Transcription</keyword>
<dbReference type="Gene3D" id="1.10.10.60">
    <property type="entry name" value="Homeodomain-like"/>
    <property type="match status" value="2"/>
</dbReference>